<accession>A0A8S3YPN9</accession>
<gene>
    <name evidence="2" type="ORF">CUNI_LOCUS3070</name>
</gene>
<protein>
    <submittedName>
        <fullName evidence="2">Uncharacterized protein</fullName>
    </submittedName>
</protein>
<dbReference type="Proteomes" id="UP000678393">
    <property type="component" value="Unassembled WGS sequence"/>
</dbReference>
<evidence type="ECO:0000313" key="3">
    <source>
        <dbReference type="Proteomes" id="UP000678393"/>
    </source>
</evidence>
<keyword evidence="3" id="KW-1185">Reference proteome</keyword>
<feature type="non-terminal residue" evidence="2">
    <location>
        <position position="1"/>
    </location>
</feature>
<dbReference type="EMBL" id="CAJHNH020000417">
    <property type="protein sequence ID" value="CAG5117512.1"/>
    <property type="molecule type" value="Genomic_DNA"/>
</dbReference>
<keyword evidence="1" id="KW-0732">Signal</keyword>
<organism evidence="2 3">
    <name type="scientific">Candidula unifasciata</name>
    <dbReference type="NCBI Taxonomy" id="100452"/>
    <lineage>
        <taxon>Eukaryota</taxon>
        <taxon>Metazoa</taxon>
        <taxon>Spiralia</taxon>
        <taxon>Lophotrochozoa</taxon>
        <taxon>Mollusca</taxon>
        <taxon>Gastropoda</taxon>
        <taxon>Heterobranchia</taxon>
        <taxon>Euthyneura</taxon>
        <taxon>Panpulmonata</taxon>
        <taxon>Eupulmonata</taxon>
        <taxon>Stylommatophora</taxon>
        <taxon>Helicina</taxon>
        <taxon>Helicoidea</taxon>
        <taxon>Geomitridae</taxon>
        <taxon>Candidula</taxon>
    </lineage>
</organism>
<feature type="signal peptide" evidence="1">
    <location>
        <begin position="1"/>
        <end position="20"/>
    </location>
</feature>
<feature type="non-terminal residue" evidence="2">
    <location>
        <position position="68"/>
    </location>
</feature>
<sequence length="68" mass="7246">LLVIGPPLTACLCLFSLLAAELKEWTLVMMGSSTHHTKRNGTPASSDDNVHKSQPLPCLGIVTNSICI</sequence>
<evidence type="ECO:0000256" key="1">
    <source>
        <dbReference type="SAM" id="SignalP"/>
    </source>
</evidence>
<comment type="caution">
    <text evidence="2">The sequence shown here is derived from an EMBL/GenBank/DDBJ whole genome shotgun (WGS) entry which is preliminary data.</text>
</comment>
<reference evidence="2" key="1">
    <citation type="submission" date="2021-04" db="EMBL/GenBank/DDBJ databases">
        <authorList>
            <consortium name="Molecular Ecology Group"/>
        </authorList>
    </citation>
    <scope>NUCLEOTIDE SEQUENCE</scope>
</reference>
<feature type="chain" id="PRO_5035861895" evidence="1">
    <location>
        <begin position="21"/>
        <end position="68"/>
    </location>
</feature>
<name>A0A8S3YPN9_9EUPU</name>
<evidence type="ECO:0000313" key="2">
    <source>
        <dbReference type="EMBL" id="CAG5117512.1"/>
    </source>
</evidence>
<proteinExistence type="predicted"/>
<dbReference type="AlphaFoldDB" id="A0A8S3YPN9"/>